<comment type="catalytic activity">
    <reaction evidence="20">
        <text>[GlcNAc-(1-&gt;4)-Mur2Ac(oyl-L-Ala-gamma-D-Glu-L-Lys-D-Ala-D-Ala)](n)-di-trans,octa-cis-undecaprenyl diphosphate + beta-D-GlcNAc-(1-&gt;4)-Mur2Ac(oyl-L-Ala-gamma-D-Glu-L-Lys-D-Ala-D-Ala)-di-trans,octa-cis-undecaprenyl diphosphate = [GlcNAc-(1-&gt;4)-Mur2Ac(oyl-L-Ala-gamma-D-Glu-L-Lys-D-Ala-D-Ala)](n+1)-di-trans,octa-cis-undecaprenyl diphosphate + di-trans,octa-cis-undecaprenyl diphosphate + H(+)</text>
        <dbReference type="Rhea" id="RHEA:23708"/>
        <dbReference type="Rhea" id="RHEA-COMP:9602"/>
        <dbReference type="Rhea" id="RHEA-COMP:9603"/>
        <dbReference type="ChEBI" id="CHEBI:15378"/>
        <dbReference type="ChEBI" id="CHEBI:58405"/>
        <dbReference type="ChEBI" id="CHEBI:60033"/>
        <dbReference type="ChEBI" id="CHEBI:78435"/>
        <dbReference type="EC" id="2.4.99.28"/>
    </reaction>
</comment>
<feature type="transmembrane region" description="Helical" evidence="21">
    <location>
        <begin position="352"/>
        <end position="373"/>
    </location>
</feature>
<evidence type="ECO:0000256" key="6">
    <source>
        <dbReference type="ARBA" id="ARBA00022679"/>
    </source>
</evidence>
<evidence type="ECO:0000256" key="9">
    <source>
        <dbReference type="ARBA" id="ARBA00022984"/>
    </source>
</evidence>
<dbReference type="GO" id="GO:0005886">
    <property type="term" value="C:plasma membrane"/>
    <property type="evidence" value="ECO:0007669"/>
    <property type="project" value="UniProtKB-SubCell"/>
</dbReference>
<evidence type="ECO:0000256" key="12">
    <source>
        <dbReference type="ARBA" id="ARBA00023306"/>
    </source>
</evidence>
<dbReference type="RefSeq" id="WP_244148621.1">
    <property type="nucleotide sequence ID" value="NZ_FMXO01000002.1"/>
</dbReference>
<keyword evidence="6" id="KW-0808">Transferase</keyword>
<dbReference type="AlphaFoldDB" id="A0A1G6AN87"/>
<dbReference type="InterPro" id="IPR001182">
    <property type="entry name" value="FtsW/RodA"/>
</dbReference>
<feature type="transmembrane region" description="Helical" evidence="21">
    <location>
        <begin position="155"/>
        <end position="173"/>
    </location>
</feature>
<evidence type="ECO:0000256" key="4">
    <source>
        <dbReference type="ARBA" id="ARBA00022618"/>
    </source>
</evidence>
<evidence type="ECO:0000256" key="15">
    <source>
        <dbReference type="ARBA" id="ARBA00033270"/>
    </source>
</evidence>
<feature type="transmembrane region" description="Helical" evidence="21">
    <location>
        <begin position="87"/>
        <end position="111"/>
    </location>
</feature>
<organism evidence="22 23">
    <name type="scientific">Desulfonatronum thiosulfatophilum</name>
    <dbReference type="NCBI Taxonomy" id="617002"/>
    <lineage>
        <taxon>Bacteria</taxon>
        <taxon>Pseudomonadati</taxon>
        <taxon>Thermodesulfobacteriota</taxon>
        <taxon>Desulfovibrionia</taxon>
        <taxon>Desulfovibrionales</taxon>
        <taxon>Desulfonatronaceae</taxon>
        <taxon>Desulfonatronum</taxon>
    </lineage>
</organism>
<sequence length="380" mass="41345">MASLLSEQGTAARRAGQQPDMDYWLLTLTIVLCGLGLIMVLSSSGIMAERFWGDKYFFFKRHMVFLIVGLCVMAVAALLPRQLYLRFVYVWLAVAAGLLALTIFTPLGIQAGGAKRWLSLGPIAVQPLEIAKVALVLYLASFFSRKQEMIRSFSVGFLPPLCITGMLCLFLLAQPDFGGAASLMLLLFCISLVGGSRLVHLGATSFLALMAAIFLVMSSPYRFRRWFAFLDPFQDAQDVGYQLVQSFYALGSGGWLGAGLGAGKQKLFFLPAAHTDFILAVIGEELGFLGISMIFILMALLFWRGMRIARIQEGMQERFIAFGMLLILALGAVLNMAVVLGVVPPKGVPMPFLSYGGSSLVISMFCVGVLLNLSRTGGRA</sequence>
<keyword evidence="13" id="KW-0961">Cell wall biogenesis/degradation</keyword>
<feature type="transmembrane region" description="Helical" evidence="21">
    <location>
        <begin position="179"/>
        <end position="199"/>
    </location>
</feature>
<evidence type="ECO:0000313" key="22">
    <source>
        <dbReference type="EMBL" id="SDB09864.1"/>
    </source>
</evidence>
<dbReference type="InterPro" id="IPR013437">
    <property type="entry name" value="FtsW"/>
</dbReference>
<keyword evidence="4 22" id="KW-0132">Cell division</keyword>
<gene>
    <name evidence="22" type="ORF">SAMN05660653_00514</name>
</gene>
<evidence type="ECO:0000256" key="10">
    <source>
        <dbReference type="ARBA" id="ARBA00022989"/>
    </source>
</evidence>
<evidence type="ECO:0000256" key="1">
    <source>
        <dbReference type="ARBA" id="ARBA00004651"/>
    </source>
</evidence>
<evidence type="ECO:0000256" key="2">
    <source>
        <dbReference type="ARBA" id="ARBA00004752"/>
    </source>
</evidence>
<feature type="transmembrane region" description="Helical" evidence="21">
    <location>
        <begin position="277"/>
        <end position="303"/>
    </location>
</feature>
<evidence type="ECO:0000256" key="14">
    <source>
        <dbReference type="ARBA" id="ARBA00032370"/>
    </source>
</evidence>
<evidence type="ECO:0000256" key="11">
    <source>
        <dbReference type="ARBA" id="ARBA00023136"/>
    </source>
</evidence>
<feature type="transmembrane region" description="Helical" evidence="21">
    <location>
        <begin position="123"/>
        <end position="143"/>
    </location>
</feature>
<comment type="pathway">
    <text evidence="2">Cell wall biogenesis; peptidoglycan biosynthesis.</text>
</comment>
<comment type="subcellular location">
    <subcellularLocation>
        <location evidence="1">Cell membrane</location>
        <topology evidence="1">Multi-pass membrane protein</topology>
    </subcellularLocation>
</comment>
<evidence type="ECO:0000313" key="23">
    <source>
        <dbReference type="Proteomes" id="UP000198771"/>
    </source>
</evidence>
<feature type="transmembrane region" description="Helical" evidence="21">
    <location>
        <begin position="319"/>
        <end position="340"/>
    </location>
</feature>
<feature type="transmembrane region" description="Helical" evidence="21">
    <location>
        <begin position="206"/>
        <end position="223"/>
    </location>
</feature>
<keyword evidence="7 21" id="KW-0812">Transmembrane</keyword>
<name>A0A1G6AN87_9BACT</name>
<feature type="transmembrane region" description="Helical" evidence="21">
    <location>
        <begin position="62"/>
        <end position="80"/>
    </location>
</feature>
<comment type="similarity">
    <text evidence="16">Belongs to the SEDS family. FtsW subfamily.</text>
</comment>
<keyword evidence="8" id="KW-0133">Cell shape</keyword>
<dbReference type="GO" id="GO:0071555">
    <property type="term" value="P:cell wall organization"/>
    <property type="evidence" value="ECO:0007669"/>
    <property type="project" value="UniProtKB-KW"/>
</dbReference>
<keyword evidence="3" id="KW-1003">Cell membrane</keyword>
<reference evidence="22 23" key="1">
    <citation type="submission" date="2016-10" db="EMBL/GenBank/DDBJ databases">
        <authorList>
            <person name="de Groot N.N."/>
        </authorList>
    </citation>
    <scope>NUCLEOTIDE SEQUENCE [LARGE SCALE GENOMIC DNA]</scope>
    <source>
        <strain evidence="22 23">ASO4-2</strain>
    </source>
</reference>
<dbReference type="GO" id="GO:0009252">
    <property type="term" value="P:peptidoglycan biosynthetic process"/>
    <property type="evidence" value="ECO:0007669"/>
    <property type="project" value="UniProtKB-KW"/>
</dbReference>
<dbReference type="GO" id="GO:0008955">
    <property type="term" value="F:peptidoglycan glycosyltransferase activity"/>
    <property type="evidence" value="ECO:0007669"/>
    <property type="project" value="UniProtKB-EC"/>
</dbReference>
<evidence type="ECO:0000256" key="18">
    <source>
        <dbReference type="ARBA" id="ARBA00041418"/>
    </source>
</evidence>
<evidence type="ECO:0000256" key="16">
    <source>
        <dbReference type="ARBA" id="ARBA00038053"/>
    </source>
</evidence>
<dbReference type="GO" id="GO:0015648">
    <property type="term" value="F:lipid-linked peptidoglycan transporter activity"/>
    <property type="evidence" value="ECO:0007669"/>
    <property type="project" value="TreeGrafter"/>
</dbReference>
<dbReference type="PANTHER" id="PTHR30474:SF2">
    <property type="entry name" value="PEPTIDOGLYCAN GLYCOSYLTRANSFERASE FTSW-RELATED"/>
    <property type="match status" value="1"/>
</dbReference>
<evidence type="ECO:0000256" key="17">
    <source>
        <dbReference type="ARBA" id="ARBA00041185"/>
    </source>
</evidence>
<keyword evidence="12" id="KW-0131">Cell cycle</keyword>
<dbReference type="STRING" id="617002.SAMN05660653_00514"/>
<evidence type="ECO:0000256" key="13">
    <source>
        <dbReference type="ARBA" id="ARBA00023316"/>
    </source>
</evidence>
<dbReference type="Proteomes" id="UP000198771">
    <property type="component" value="Unassembled WGS sequence"/>
</dbReference>
<protein>
    <recommendedName>
        <fullName evidence="17">Probable peptidoglycan glycosyltransferase FtsW</fullName>
        <ecNumber evidence="19">2.4.99.28</ecNumber>
    </recommendedName>
    <alternativeName>
        <fullName evidence="18">Cell division protein FtsW</fullName>
    </alternativeName>
    <alternativeName>
        <fullName evidence="15">Cell wall polymerase</fullName>
    </alternativeName>
    <alternativeName>
        <fullName evidence="14">Peptidoglycan polymerase</fullName>
    </alternativeName>
</protein>
<evidence type="ECO:0000256" key="3">
    <source>
        <dbReference type="ARBA" id="ARBA00022475"/>
    </source>
</evidence>
<evidence type="ECO:0000256" key="19">
    <source>
        <dbReference type="ARBA" id="ARBA00044770"/>
    </source>
</evidence>
<evidence type="ECO:0000256" key="8">
    <source>
        <dbReference type="ARBA" id="ARBA00022960"/>
    </source>
</evidence>
<dbReference type="PROSITE" id="PS00428">
    <property type="entry name" value="FTSW_RODA_SPOVE"/>
    <property type="match status" value="1"/>
</dbReference>
<keyword evidence="11 21" id="KW-0472">Membrane</keyword>
<dbReference type="GO" id="GO:0008360">
    <property type="term" value="P:regulation of cell shape"/>
    <property type="evidence" value="ECO:0007669"/>
    <property type="project" value="UniProtKB-KW"/>
</dbReference>
<dbReference type="EMBL" id="FMXO01000002">
    <property type="protein sequence ID" value="SDB09864.1"/>
    <property type="molecule type" value="Genomic_DNA"/>
</dbReference>
<dbReference type="Pfam" id="PF01098">
    <property type="entry name" value="FTSW_RODA_SPOVE"/>
    <property type="match status" value="1"/>
</dbReference>
<keyword evidence="5" id="KW-0328">Glycosyltransferase</keyword>
<keyword evidence="10 21" id="KW-1133">Transmembrane helix</keyword>
<evidence type="ECO:0000256" key="5">
    <source>
        <dbReference type="ARBA" id="ARBA00022676"/>
    </source>
</evidence>
<dbReference type="GO" id="GO:0051301">
    <property type="term" value="P:cell division"/>
    <property type="evidence" value="ECO:0007669"/>
    <property type="project" value="UniProtKB-KW"/>
</dbReference>
<proteinExistence type="inferred from homology"/>
<dbReference type="GO" id="GO:0032153">
    <property type="term" value="C:cell division site"/>
    <property type="evidence" value="ECO:0007669"/>
    <property type="project" value="TreeGrafter"/>
</dbReference>
<dbReference type="PANTHER" id="PTHR30474">
    <property type="entry name" value="CELL CYCLE PROTEIN"/>
    <property type="match status" value="1"/>
</dbReference>
<accession>A0A1G6AN87</accession>
<evidence type="ECO:0000256" key="21">
    <source>
        <dbReference type="SAM" id="Phobius"/>
    </source>
</evidence>
<evidence type="ECO:0000256" key="20">
    <source>
        <dbReference type="ARBA" id="ARBA00049902"/>
    </source>
</evidence>
<evidence type="ECO:0000256" key="7">
    <source>
        <dbReference type="ARBA" id="ARBA00022692"/>
    </source>
</evidence>
<dbReference type="InterPro" id="IPR018365">
    <property type="entry name" value="Cell_cycle_FtsW-rel_CS"/>
</dbReference>
<keyword evidence="9" id="KW-0573">Peptidoglycan synthesis</keyword>
<dbReference type="EC" id="2.4.99.28" evidence="19"/>
<dbReference type="NCBIfam" id="TIGR02614">
    <property type="entry name" value="ftsW"/>
    <property type="match status" value="1"/>
</dbReference>
<feature type="transmembrane region" description="Helical" evidence="21">
    <location>
        <begin position="23"/>
        <end position="42"/>
    </location>
</feature>
<keyword evidence="23" id="KW-1185">Reference proteome</keyword>